<dbReference type="Pfam" id="PF01871">
    <property type="entry name" value="AMMECR1"/>
    <property type="match status" value="1"/>
</dbReference>
<dbReference type="Proteomes" id="UP000241618">
    <property type="component" value="Unassembled WGS sequence"/>
</dbReference>
<dbReference type="PANTHER" id="PTHR13016:SF0">
    <property type="entry name" value="AMME SYNDROME CANDIDATE GENE 1 PROTEIN"/>
    <property type="match status" value="1"/>
</dbReference>
<dbReference type="Gene3D" id="3.30.1490.150">
    <property type="entry name" value="Hypothetical protein ph0010, domain 2"/>
    <property type="match status" value="1"/>
</dbReference>
<dbReference type="SUPFAM" id="SSF143447">
    <property type="entry name" value="AMMECR1-like"/>
    <property type="match status" value="1"/>
</dbReference>
<evidence type="ECO:0000313" key="4">
    <source>
        <dbReference type="Proteomes" id="UP000241405"/>
    </source>
</evidence>
<dbReference type="InterPro" id="IPR027485">
    <property type="entry name" value="AMMECR1_N"/>
</dbReference>
<comment type="caution">
    <text evidence="3">The sequence shown here is derived from an EMBL/GenBank/DDBJ whole genome shotgun (WGS) entry which is preliminary data.</text>
</comment>
<evidence type="ECO:0000313" key="5">
    <source>
        <dbReference type="Proteomes" id="UP000241618"/>
    </source>
</evidence>
<evidence type="ECO:0000313" key="3">
    <source>
        <dbReference type="EMBL" id="PSU52770.1"/>
    </source>
</evidence>
<dbReference type="PROSITE" id="PS51112">
    <property type="entry name" value="AMMECR1"/>
    <property type="match status" value="1"/>
</dbReference>
<dbReference type="PANTHER" id="PTHR13016">
    <property type="entry name" value="AMMECR1 HOMOLOG"/>
    <property type="match status" value="1"/>
</dbReference>
<feature type="domain" description="AMMECR1" evidence="1">
    <location>
        <begin position="35"/>
        <end position="226"/>
    </location>
</feature>
<reference evidence="4 5" key="1">
    <citation type="submission" date="2018-03" db="EMBL/GenBank/DDBJ databases">
        <title>Whole genome sequencing of Histamine producing bacteria.</title>
        <authorList>
            <person name="Butler K."/>
        </authorList>
    </citation>
    <scope>NUCLEOTIDE SEQUENCE [LARGE SCALE GENOMIC DNA]</scope>
    <source>
        <strain evidence="3 5">FS-6.1</strain>
        <strain evidence="2 4">FS-6.2</strain>
    </source>
</reference>
<dbReference type="InterPro" id="IPR023473">
    <property type="entry name" value="AMMECR1"/>
</dbReference>
<evidence type="ECO:0000313" key="2">
    <source>
        <dbReference type="EMBL" id="PSU24047.1"/>
    </source>
</evidence>
<dbReference type="EMBL" id="PYMP01000005">
    <property type="protein sequence ID" value="PSU52770.1"/>
    <property type="molecule type" value="Genomic_DNA"/>
</dbReference>
<dbReference type="InterPro" id="IPR002733">
    <property type="entry name" value="AMMECR1_domain"/>
</dbReference>
<protein>
    <submittedName>
        <fullName evidence="3">AmmeMemoRadiSam system protein A</fullName>
    </submittedName>
</protein>
<dbReference type="NCBIfam" id="TIGR04335">
    <property type="entry name" value="AmmeMemoSam_A"/>
    <property type="match status" value="1"/>
</dbReference>
<dbReference type="InterPro" id="IPR027623">
    <property type="entry name" value="AmmeMemoSam_A"/>
</dbReference>
<proteinExistence type="predicted"/>
<organism evidence="3 5">
    <name type="scientific">Photobacterium phosphoreum</name>
    <dbReference type="NCBI Taxonomy" id="659"/>
    <lineage>
        <taxon>Bacteria</taxon>
        <taxon>Pseudomonadati</taxon>
        <taxon>Pseudomonadota</taxon>
        <taxon>Gammaproteobacteria</taxon>
        <taxon>Vibrionales</taxon>
        <taxon>Vibrionaceae</taxon>
        <taxon>Photobacterium</taxon>
    </lineage>
</organism>
<dbReference type="AlphaFoldDB" id="A0A2T3JUC2"/>
<dbReference type="EMBL" id="PYMO01000013">
    <property type="protein sequence ID" value="PSU24047.1"/>
    <property type="molecule type" value="Genomic_DNA"/>
</dbReference>
<dbReference type="Gene3D" id="3.30.700.20">
    <property type="entry name" value="Hypothetical protein ph0010, domain 1"/>
    <property type="match status" value="1"/>
</dbReference>
<keyword evidence="4" id="KW-1185">Reference proteome</keyword>
<gene>
    <name evidence="3" type="primary">amrA</name>
    <name evidence="3" type="ORF">C9J18_07500</name>
    <name evidence="2" type="ORF">CTM96_13220</name>
</gene>
<evidence type="ECO:0000259" key="1">
    <source>
        <dbReference type="PROSITE" id="PS51112"/>
    </source>
</evidence>
<accession>A0A2T3JUC2</accession>
<dbReference type="InterPro" id="IPR036071">
    <property type="entry name" value="AMMECR1_dom_sf"/>
</dbReference>
<sequence>MLALFIYGRINTLYYSKRRALVDISAVTHQTYNKGELTQLLDIARDAIRGHFSEKAISTSAPNLDHYNRKMLQPAACFVTLEVNGQLQGCIGSTIATKPLILEMHNKAIGSAYEDRRFMPLAEDQLDDLSIEVEVLSPLVIQPFSTEAELFEYLSHHKQGVQLTDRHVQTVVLPSAWRRGLSTLQFIQLLKQKAGWSANYWSDTMVIKTFTTCALKENFNTIRGKYF</sequence>
<name>A0A2T3JUC2_PHOPO</name>
<dbReference type="Proteomes" id="UP000241405">
    <property type="component" value="Unassembled WGS sequence"/>
</dbReference>